<dbReference type="Proteomes" id="UP000198806">
    <property type="component" value="Unassembled WGS sequence"/>
</dbReference>
<dbReference type="STRING" id="1527.SAMN04489757_11463"/>
<reference evidence="1 2" key="1">
    <citation type="submission" date="2016-10" db="EMBL/GenBank/DDBJ databases">
        <authorList>
            <person name="de Groot N.N."/>
        </authorList>
    </citation>
    <scope>NUCLEOTIDE SEQUENCE [LARGE SCALE GENOMIC DNA]</scope>
    <source>
        <strain evidence="1 2">DSM 1283</strain>
    </source>
</reference>
<dbReference type="EMBL" id="FOWD01000014">
    <property type="protein sequence ID" value="SFO23702.1"/>
    <property type="molecule type" value="Genomic_DNA"/>
</dbReference>
<organism evidence="1 2">
    <name type="scientific">Anaerocolumna aminovalerica</name>
    <dbReference type="NCBI Taxonomy" id="1527"/>
    <lineage>
        <taxon>Bacteria</taxon>
        <taxon>Bacillati</taxon>
        <taxon>Bacillota</taxon>
        <taxon>Clostridia</taxon>
        <taxon>Lachnospirales</taxon>
        <taxon>Lachnospiraceae</taxon>
        <taxon>Anaerocolumna</taxon>
    </lineage>
</organism>
<evidence type="ECO:0000313" key="2">
    <source>
        <dbReference type="Proteomes" id="UP000198806"/>
    </source>
</evidence>
<gene>
    <name evidence="1" type="ORF">SAMN04489757_11463</name>
</gene>
<dbReference type="Pfam" id="PF03266">
    <property type="entry name" value="NTPase_1"/>
    <property type="match status" value="1"/>
</dbReference>
<sequence length="179" mass="20608">MTSFYESGKKHLLITGHRKSGKTTVLKEILKDLVPLEDFFNKDNHMIVEETILGGIITYAVRDDAYMPRHVILRDINNPDISGLIAQRNTQANSFTPFPETFENLGVNILKKYNSSSVDLIVIDEIGYLEVNCLQYQKEIIKSFDKRVIAVIRKELNSFTETLIQRKDVFLIDIDTKKQ</sequence>
<proteinExistence type="predicted"/>
<dbReference type="GO" id="GO:0017111">
    <property type="term" value="F:ribonucleoside triphosphate phosphatase activity"/>
    <property type="evidence" value="ECO:0007669"/>
    <property type="project" value="InterPro"/>
</dbReference>
<dbReference type="InterPro" id="IPR004948">
    <property type="entry name" value="Nuc-triphosphatase_THEP1"/>
</dbReference>
<protein>
    <submittedName>
        <fullName evidence="1">Nucleoside-triphosphatase THEP1</fullName>
    </submittedName>
</protein>
<dbReference type="SUPFAM" id="SSF52540">
    <property type="entry name" value="P-loop containing nucleoside triphosphate hydrolases"/>
    <property type="match status" value="1"/>
</dbReference>
<dbReference type="Gene3D" id="3.40.50.300">
    <property type="entry name" value="P-loop containing nucleotide triphosphate hydrolases"/>
    <property type="match status" value="1"/>
</dbReference>
<evidence type="ECO:0000313" key="1">
    <source>
        <dbReference type="EMBL" id="SFO23702.1"/>
    </source>
</evidence>
<name>A0A1I5FJ23_9FIRM</name>
<dbReference type="InterPro" id="IPR027417">
    <property type="entry name" value="P-loop_NTPase"/>
</dbReference>
<keyword evidence="2" id="KW-1185">Reference proteome</keyword>
<dbReference type="AlphaFoldDB" id="A0A1I5FJ23"/>
<accession>A0A1I5FJ23</accession>